<feature type="compositionally biased region" description="Polar residues" evidence="2">
    <location>
        <begin position="564"/>
        <end position="573"/>
    </location>
</feature>
<evidence type="ECO:0000313" key="3">
    <source>
        <dbReference type="EMBL" id="ROT43109.1"/>
    </source>
</evidence>
<sequence length="1210" mass="133725">MTGRTTSEHLLSQTIDNPAVDTEEERDIQDHESQEKDEEQEEEGWYQIRRIIGEKERKGNTWYQVAWANNPKTGKEYAPSWRPRIDSEPPQSPPVLTGPSTEDFSEDNTRPTKVLKLDASLSFTSDGALTEDTSDILINTNTSRPDISVDVYDRVVFDTSEYISVSISSQDTHSQSISALEDEDARLALGSAVSKATKSQRTIPDSQEDTSLEASHGETELLQFDTAPCSNSEIPSRQPDGEDQQVDVDPTKLSNSLSTTDTCSRVLNESLHDTGTQRNFTPQFHTQPDFPADWPMIESSADSVIAVEAVPQTSSQQESSYKSVQSKSSIYARATQIDHHDSTQQSAQVVPSPFPLPQSEISYNESSAENVPDTVLRRPIAEVTSSPIVPDHQERSPTPSHQSPESPTPNMDEQKPALEERDAIEELMEAANAPFLTDNSADAEFGQSDSMLPHDSSIEDLIASLDGSHDREPHHSLAPSIAHPPLPVIRQLEQAAGAGLDVPASGEPLAGAHMPPEVTDSMPTTVTPSELSRSIEPEALQEPEPEDIEVAPEPVSAPTPEMGEQSSLSTPVGPSDANQFVVTLPLPANIRPLYIETMLQYKREMERFSELWNDDAPIDQDLIAKIDRLFAELLDLCDYPASLGDEDLRKLSVPDVKKYAFGTNTKLFFVGRFVEPLDVDKRVLIVARSEKLRGYLEAIVSPHSMKDGGEDRCAPFVQLIAPDQDVNPGEFDIVIGFDSGYASSAVARSLQSIEHDQQPMVVHLVIAFSIDHFQMAIPTDMEELARKSALLVSLFQSRSYISSYEGQPVDDVVTEFVKQTIDPDPNFVWEPEELPSILLDYYGSTQRSQTQLYVDDSEPRKRKLDVPADEVAAKRLRRFGSPTAKPADIGASIHEKIAPKPSQVRIVMTKAELDTLNAKTSELESRLKDKEDLEAIMHKQISRMSKQLKSYDSTHNTIQQQHLSALSDRASFERERNQALEKEKAAVARLETSEAKILELEAKLAKASEALTASGDTRLADLVAKEKELEAATAKILDLEKKVKNRETDLEYMREVLQNERQAANTMLKENREFREDNAKLQQQVAQNLAKIHQINAKGGLEELQRLVTDAQAIALDRENELERVREELRTAKYGRRETRGASVPRSPRMGVMSPRTGRGGMGIAISGTGATPSRGTSPALAGLDGGSQSAAQIFNQPPGGRFSHLKGFP</sequence>
<feature type="compositionally biased region" description="Acidic residues" evidence="2">
    <location>
        <begin position="35"/>
        <end position="44"/>
    </location>
</feature>
<feature type="region of interest" description="Disordered" evidence="2">
    <location>
        <begin position="228"/>
        <end position="260"/>
    </location>
</feature>
<dbReference type="OrthoDB" id="3647690at2759"/>
<reference evidence="3 4" key="1">
    <citation type="journal article" date="2018" name="Mol. Ecol.">
        <title>The obligate alkalophilic soda-lake fungus Sodiomyces alkalinus has shifted to a protein diet.</title>
        <authorList>
            <person name="Grum-Grzhimaylo A.A."/>
            <person name="Falkoski D.L."/>
            <person name="van den Heuvel J."/>
            <person name="Valero-Jimenez C.A."/>
            <person name="Min B."/>
            <person name="Choi I.G."/>
            <person name="Lipzen A."/>
            <person name="Daum C.G."/>
            <person name="Aanen D.K."/>
            <person name="Tsang A."/>
            <person name="Henrissat B."/>
            <person name="Bilanenko E.N."/>
            <person name="de Vries R.P."/>
            <person name="van Kan J.A.L."/>
            <person name="Grigoriev I.V."/>
            <person name="Debets A.J.M."/>
        </authorList>
    </citation>
    <scope>NUCLEOTIDE SEQUENCE [LARGE SCALE GENOMIC DNA]</scope>
    <source>
        <strain evidence="3 4">F11</strain>
    </source>
</reference>
<gene>
    <name evidence="3" type="ORF">SODALDRAFT_347918</name>
</gene>
<dbReference type="EMBL" id="ML119051">
    <property type="protein sequence ID" value="ROT43109.1"/>
    <property type="molecule type" value="Genomic_DNA"/>
</dbReference>
<feature type="compositionally biased region" description="Polar residues" evidence="2">
    <location>
        <begin position="194"/>
        <end position="205"/>
    </location>
</feature>
<keyword evidence="4" id="KW-1185">Reference proteome</keyword>
<organism evidence="3 4">
    <name type="scientific">Sodiomyces alkalinus (strain CBS 110278 / VKM F-3762 / F11)</name>
    <name type="common">Alkaliphilic filamentous fungus</name>
    <dbReference type="NCBI Taxonomy" id="1314773"/>
    <lineage>
        <taxon>Eukaryota</taxon>
        <taxon>Fungi</taxon>
        <taxon>Dikarya</taxon>
        <taxon>Ascomycota</taxon>
        <taxon>Pezizomycotina</taxon>
        <taxon>Sordariomycetes</taxon>
        <taxon>Hypocreomycetidae</taxon>
        <taxon>Glomerellales</taxon>
        <taxon>Plectosphaerellaceae</taxon>
        <taxon>Sodiomyces</taxon>
    </lineage>
</organism>
<evidence type="ECO:0000256" key="1">
    <source>
        <dbReference type="SAM" id="Coils"/>
    </source>
</evidence>
<feature type="coiled-coil region" evidence="1">
    <location>
        <begin position="963"/>
        <end position="1121"/>
    </location>
</feature>
<feature type="region of interest" description="Disordered" evidence="2">
    <location>
        <begin position="1136"/>
        <end position="1210"/>
    </location>
</feature>
<feature type="compositionally biased region" description="Polar residues" evidence="2">
    <location>
        <begin position="1187"/>
        <end position="1196"/>
    </location>
</feature>
<feature type="compositionally biased region" description="Polar residues" evidence="2">
    <location>
        <begin position="396"/>
        <end position="411"/>
    </location>
</feature>
<dbReference type="GeneID" id="39581808"/>
<feature type="compositionally biased region" description="Acidic residues" evidence="2">
    <location>
        <begin position="539"/>
        <end position="550"/>
    </location>
</feature>
<protein>
    <recommendedName>
        <fullName evidence="5">Chromo domain-containing protein</fullName>
    </recommendedName>
</protein>
<dbReference type="AlphaFoldDB" id="A0A3N2Q8K3"/>
<dbReference type="RefSeq" id="XP_028470915.1">
    <property type="nucleotide sequence ID" value="XM_028613330.1"/>
</dbReference>
<dbReference type="Proteomes" id="UP000272025">
    <property type="component" value="Unassembled WGS sequence"/>
</dbReference>
<dbReference type="STRING" id="1314773.A0A3N2Q8K3"/>
<feature type="region of interest" description="Disordered" evidence="2">
    <location>
        <begin position="1"/>
        <end position="45"/>
    </location>
</feature>
<feature type="region of interest" description="Disordered" evidence="2">
    <location>
        <begin position="192"/>
        <end position="215"/>
    </location>
</feature>
<feature type="coiled-coil region" evidence="1">
    <location>
        <begin position="906"/>
        <end position="933"/>
    </location>
</feature>
<feature type="compositionally biased region" description="Polar residues" evidence="2">
    <location>
        <begin position="521"/>
        <end position="532"/>
    </location>
</feature>
<feature type="region of interest" description="Disordered" evidence="2">
    <location>
        <begin position="508"/>
        <end position="573"/>
    </location>
</feature>
<name>A0A3N2Q8K3_SODAK</name>
<proteinExistence type="predicted"/>
<evidence type="ECO:0008006" key="5">
    <source>
        <dbReference type="Google" id="ProtNLM"/>
    </source>
</evidence>
<evidence type="ECO:0000313" key="4">
    <source>
        <dbReference type="Proteomes" id="UP000272025"/>
    </source>
</evidence>
<evidence type="ECO:0000256" key="2">
    <source>
        <dbReference type="SAM" id="MobiDB-lite"/>
    </source>
</evidence>
<feature type="compositionally biased region" description="Polar residues" evidence="2">
    <location>
        <begin position="359"/>
        <end position="369"/>
    </location>
</feature>
<feature type="region of interest" description="Disordered" evidence="2">
    <location>
        <begin position="67"/>
        <end position="110"/>
    </location>
</feature>
<accession>A0A3N2Q8K3</accession>
<feature type="region of interest" description="Disordered" evidence="2">
    <location>
        <begin position="336"/>
        <end position="415"/>
    </location>
</feature>
<feature type="compositionally biased region" description="Polar residues" evidence="2">
    <location>
        <begin position="1"/>
        <end position="16"/>
    </location>
</feature>
<keyword evidence="1" id="KW-0175">Coiled coil</keyword>